<protein>
    <submittedName>
        <fullName evidence="2">Uncharacterized protein</fullName>
    </submittedName>
</protein>
<proteinExistence type="predicted"/>
<evidence type="ECO:0000313" key="2">
    <source>
        <dbReference type="EMBL" id="MBM6662718.1"/>
    </source>
</evidence>
<name>A0A938WRA8_9BACT</name>
<dbReference type="RefSeq" id="WP_205111402.1">
    <property type="nucleotide sequence ID" value="NZ_JACJJL010000027.1"/>
</dbReference>
<evidence type="ECO:0000256" key="1">
    <source>
        <dbReference type="SAM" id="MobiDB-lite"/>
    </source>
</evidence>
<reference evidence="2 3" key="1">
    <citation type="journal article" date="2021" name="Sci. Rep.">
        <title>The distribution of antibiotic resistance genes in chicken gut microbiota commensals.</title>
        <authorList>
            <person name="Juricova H."/>
            <person name="Matiasovicova J."/>
            <person name="Kubasova T."/>
            <person name="Cejkova D."/>
            <person name="Rychlik I."/>
        </authorList>
    </citation>
    <scope>NUCLEOTIDE SEQUENCE [LARGE SCALE GENOMIC DNA]</scope>
    <source>
        <strain evidence="2 3">An819</strain>
    </source>
</reference>
<sequence length="60" mass="6763">MARQKNDGKDHKITARLPQGKRAKNELKRAFLLAGKQEIKGNNEFLDLLKQLDADEDVSG</sequence>
<feature type="compositionally biased region" description="Basic and acidic residues" evidence="1">
    <location>
        <begin position="1"/>
        <end position="13"/>
    </location>
</feature>
<dbReference type="AlphaFoldDB" id="A0A938WRA8"/>
<evidence type="ECO:0000313" key="3">
    <source>
        <dbReference type="Proteomes" id="UP000764045"/>
    </source>
</evidence>
<dbReference type="EMBL" id="JACJJL010000027">
    <property type="protein sequence ID" value="MBM6662718.1"/>
    <property type="molecule type" value="Genomic_DNA"/>
</dbReference>
<dbReference type="Proteomes" id="UP000764045">
    <property type="component" value="Unassembled WGS sequence"/>
</dbReference>
<gene>
    <name evidence="2" type="ORF">H6B30_13340</name>
</gene>
<keyword evidence="3" id="KW-1185">Reference proteome</keyword>
<accession>A0A938WRA8</accession>
<comment type="caution">
    <text evidence="2">The sequence shown here is derived from an EMBL/GenBank/DDBJ whole genome shotgun (WGS) entry which is preliminary data.</text>
</comment>
<feature type="region of interest" description="Disordered" evidence="1">
    <location>
        <begin position="1"/>
        <end position="21"/>
    </location>
</feature>
<organism evidence="2 3">
    <name type="scientific">Marseilla massiliensis</name>
    <dbReference type="NCBI Taxonomy" id="1841864"/>
    <lineage>
        <taxon>Bacteria</taxon>
        <taxon>Pseudomonadati</taxon>
        <taxon>Bacteroidota</taxon>
        <taxon>Bacteroidia</taxon>
        <taxon>Bacteroidales</taxon>
        <taxon>Prevotellaceae</taxon>
        <taxon>Marseilla</taxon>
    </lineage>
</organism>